<dbReference type="Proteomes" id="UP000786693">
    <property type="component" value="Unassembled WGS sequence"/>
</dbReference>
<dbReference type="InterPro" id="IPR045214">
    <property type="entry name" value="Surf1/Surf4"/>
</dbReference>
<feature type="transmembrane region" description="Helical" evidence="6">
    <location>
        <begin position="200"/>
        <end position="222"/>
    </location>
</feature>
<evidence type="ECO:0000313" key="8">
    <source>
        <dbReference type="Proteomes" id="UP000786693"/>
    </source>
</evidence>
<dbReference type="EMBL" id="BPFH01000002">
    <property type="protein sequence ID" value="GIT94867.1"/>
    <property type="molecule type" value="Genomic_DNA"/>
</dbReference>
<comment type="similarity">
    <text evidence="2 6">Belongs to the SURF1 family.</text>
</comment>
<evidence type="ECO:0000313" key="7">
    <source>
        <dbReference type="EMBL" id="GIT94867.1"/>
    </source>
</evidence>
<comment type="caution">
    <text evidence="6">Lacks conserved residue(s) required for the propagation of feature annotation.</text>
</comment>
<dbReference type="CDD" id="cd06662">
    <property type="entry name" value="SURF1"/>
    <property type="match status" value="1"/>
</dbReference>
<sequence length="229" mass="24592">MRLILPAAFGLLGFAVLVALGLWQMDRLAWKETLLNNIEARAGATPVAVPEMPDPEADAFRAVRLEGTVLGPAFTVFGTWRVAGAGVRLVVPVETDGRVLLVDLGVTAWQPGTPVRAAGARAPDVGTALTVEGHLLWPTEEACGAEPDPETGDWCGRDVEAFARLAETDPVLVVAAQTDPPLPQITAVPVSTEGIPNNHLGYAIQWFGLALVWLGMTLFFLWRIRRRTA</sequence>
<evidence type="ECO:0000256" key="5">
    <source>
        <dbReference type="ARBA" id="ARBA00023136"/>
    </source>
</evidence>
<keyword evidence="3 6" id="KW-0812">Transmembrane</keyword>
<dbReference type="PANTHER" id="PTHR23427">
    <property type="entry name" value="SURFEIT LOCUS PROTEIN"/>
    <property type="match status" value="1"/>
</dbReference>
<evidence type="ECO:0000256" key="3">
    <source>
        <dbReference type="ARBA" id="ARBA00022692"/>
    </source>
</evidence>
<keyword evidence="8" id="KW-1185">Reference proteome</keyword>
<keyword evidence="4 6" id="KW-1133">Transmembrane helix</keyword>
<comment type="subcellular location">
    <subcellularLocation>
        <location evidence="6">Cell membrane</location>
        <topology evidence="6">Multi-pass membrane protein</topology>
    </subcellularLocation>
    <subcellularLocation>
        <location evidence="1">Membrane</location>
    </subcellularLocation>
</comment>
<dbReference type="PANTHER" id="PTHR23427:SF2">
    <property type="entry name" value="SURFEIT LOCUS PROTEIN 1"/>
    <property type="match status" value="1"/>
</dbReference>
<dbReference type="PROSITE" id="PS50895">
    <property type="entry name" value="SURF1"/>
    <property type="match status" value="1"/>
</dbReference>
<accession>A0ABQ4NKB8</accession>
<keyword evidence="5 6" id="KW-0472">Membrane</keyword>
<dbReference type="InterPro" id="IPR002994">
    <property type="entry name" value="Surf1/Shy1"/>
</dbReference>
<keyword evidence="6" id="KW-1003">Cell membrane</keyword>
<organism evidence="7 8">
    <name type="scientific">Jannaschia pagri</name>
    <dbReference type="NCBI Taxonomy" id="2829797"/>
    <lineage>
        <taxon>Bacteria</taxon>
        <taxon>Pseudomonadati</taxon>
        <taxon>Pseudomonadota</taxon>
        <taxon>Alphaproteobacteria</taxon>
        <taxon>Rhodobacterales</taxon>
        <taxon>Roseobacteraceae</taxon>
        <taxon>Jannaschia</taxon>
    </lineage>
</organism>
<dbReference type="Pfam" id="PF02104">
    <property type="entry name" value="SURF1"/>
    <property type="match status" value="1"/>
</dbReference>
<evidence type="ECO:0000256" key="1">
    <source>
        <dbReference type="ARBA" id="ARBA00004370"/>
    </source>
</evidence>
<evidence type="ECO:0000256" key="6">
    <source>
        <dbReference type="RuleBase" id="RU363076"/>
    </source>
</evidence>
<name>A0ABQ4NKB8_9RHOB</name>
<proteinExistence type="inferred from homology"/>
<protein>
    <recommendedName>
        <fullName evidence="6">SURF1-like protein</fullName>
    </recommendedName>
</protein>
<gene>
    <name evidence="7" type="primary">surf-1</name>
    <name evidence="7" type="ORF">JANAI62_14900</name>
</gene>
<evidence type="ECO:0000256" key="4">
    <source>
        <dbReference type="ARBA" id="ARBA00022989"/>
    </source>
</evidence>
<reference evidence="7 8" key="1">
    <citation type="submission" date="2021-05" db="EMBL/GenBank/DDBJ databases">
        <title>Bacteria Genome sequencing.</title>
        <authorList>
            <person name="Takabe Y."/>
            <person name="Nakajima Y."/>
            <person name="Suzuki S."/>
            <person name="Shiozaki T."/>
        </authorList>
    </citation>
    <scope>NUCLEOTIDE SEQUENCE [LARGE SCALE GENOMIC DNA]</scope>
    <source>
        <strain evidence="7 8">AI_62</strain>
    </source>
</reference>
<dbReference type="RefSeq" id="WP_220748364.1">
    <property type="nucleotide sequence ID" value="NZ_BPFH01000002.1"/>
</dbReference>
<comment type="caution">
    <text evidence="7">The sequence shown here is derived from an EMBL/GenBank/DDBJ whole genome shotgun (WGS) entry which is preliminary data.</text>
</comment>
<evidence type="ECO:0000256" key="2">
    <source>
        <dbReference type="ARBA" id="ARBA00007165"/>
    </source>
</evidence>